<proteinExistence type="predicted"/>
<keyword evidence="10" id="KW-0234">DNA repair</keyword>
<evidence type="ECO:0000256" key="3">
    <source>
        <dbReference type="ARBA" id="ARBA00022679"/>
    </source>
</evidence>
<dbReference type="OrthoDB" id="1747274at2759"/>
<keyword evidence="6" id="KW-0479">Metal-binding</keyword>
<dbReference type="PANTHER" id="PTHR11076">
    <property type="entry name" value="DNA REPAIR POLYMERASE UMUC / TRANSFERASE FAMILY MEMBER"/>
    <property type="match status" value="1"/>
</dbReference>
<dbReference type="GO" id="GO:0042276">
    <property type="term" value="P:error-prone translesion synthesis"/>
    <property type="evidence" value="ECO:0007669"/>
    <property type="project" value="TreeGrafter"/>
</dbReference>
<evidence type="ECO:0000256" key="9">
    <source>
        <dbReference type="ARBA" id="ARBA00022932"/>
    </source>
</evidence>
<feature type="compositionally biased region" description="Polar residues" evidence="12">
    <location>
        <begin position="19"/>
        <end position="28"/>
    </location>
</feature>
<evidence type="ECO:0000256" key="12">
    <source>
        <dbReference type="SAM" id="MobiDB-lite"/>
    </source>
</evidence>
<dbReference type="AlphaFoldDB" id="M5G259"/>
<dbReference type="GO" id="GO:0006281">
    <property type="term" value="P:DNA repair"/>
    <property type="evidence" value="ECO:0007669"/>
    <property type="project" value="UniProtKB-KW"/>
</dbReference>
<dbReference type="OMA" id="EVYTRQV"/>
<dbReference type="GO" id="GO:0006260">
    <property type="term" value="P:DNA replication"/>
    <property type="evidence" value="ECO:0007669"/>
    <property type="project" value="UniProtKB-KW"/>
</dbReference>
<dbReference type="InterPro" id="IPR036775">
    <property type="entry name" value="DNA_pol_Y-fam_lit_finger_sf"/>
</dbReference>
<evidence type="ECO:0000256" key="8">
    <source>
        <dbReference type="ARBA" id="ARBA00022842"/>
    </source>
</evidence>
<evidence type="ECO:0000313" key="14">
    <source>
        <dbReference type="EMBL" id="EJU04281.1"/>
    </source>
</evidence>
<comment type="catalytic activity">
    <reaction evidence="11">
        <text>DNA(n) + a 2'-deoxyribonucleoside 5'-triphosphate = DNA(n+1) + diphosphate</text>
        <dbReference type="Rhea" id="RHEA:22508"/>
        <dbReference type="Rhea" id="RHEA-COMP:17339"/>
        <dbReference type="Rhea" id="RHEA-COMP:17340"/>
        <dbReference type="ChEBI" id="CHEBI:33019"/>
        <dbReference type="ChEBI" id="CHEBI:61560"/>
        <dbReference type="ChEBI" id="CHEBI:173112"/>
        <dbReference type="EC" id="2.7.7.7"/>
    </reaction>
</comment>
<dbReference type="Gene3D" id="3.30.1490.100">
    <property type="entry name" value="DNA polymerase, Y-family, little finger domain"/>
    <property type="match status" value="1"/>
</dbReference>
<keyword evidence="9" id="KW-0239">DNA-directed DNA polymerase</keyword>
<dbReference type="GO" id="GO:0046872">
    <property type="term" value="F:metal ion binding"/>
    <property type="evidence" value="ECO:0007669"/>
    <property type="project" value="UniProtKB-KW"/>
</dbReference>
<dbReference type="InterPro" id="IPR050116">
    <property type="entry name" value="DNA_polymerase-Y"/>
</dbReference>
<dbReference type="FunFam" id="1.10.150.810:FF:000001">
    <property type="entry name" value="DNA polymerase kappa"/>
    <property type="match status" value="1"/>
</dbReference>
<dbReference type="InterPro" id="IPR001126">
    <property type="entry name" value="UmuC"/>
</dbReference>
<name>M5G259_DACPD</name>
<feature type="region of interest" description="Disordered" evidence="12">
    <location>
        <begin position="1"/>
        <end position="28"/>
    </location>
</feature>
<evidence type="ECO:0000256" key="6">
    <source>
        <dbReference type="ARBA" id="ARBA00022723"/>
    </source>
</evidence>
<dbReference type="InterPro" id="IPR043128">
    <property type="entry name" value="Rev_trsase/Diguanyl_cyclase"/>
</dbReference>
<dbReference type="Gene3D" id="1.10.150.810">
    <property type="match status" value="2"/>
</dbReference>
<dbReference type="Gene3D" id="3.40.1170.60">
    <property type="match status" value="1"/>
</dbReference>
<feature type="compositionally biased region" description="Polar residues" evidence="12">
    <location>
        <begin position="477"/>
        <end position="489"/>
    </location>
</feature>
<keyword evidence="8" id="KW-0460">Magnesium</keyword>
<protein>
    <recommendedName>
        <fullName evidence="2">DNA polymerase kappa</fullName>
        <ecNumber evidence="1">2.7.7.7</ecNumber>
    </recommendedName>
</protein>
<dbReference type="EMBL" id="JH795858">
    <property type="protein sequence ID" value="EJU04281.1"/>
    <property type="molecule type" value="Genomic_DNA"/>
</dbReference>
<evidence type="ECO:0000256" key="5">
    <source>
        <dbReference type="ARBA" id="ARBA00022705"/>
    </source>
</evidence>
<dbReference type="InterPro" id="IPR022880">
    <property type="entry name" value="DNApol_IV"/>
</dbReference>
<feature type="region of interest" description="Disordered" evidence="12">
    <location>
        <begin position="437"/>
        <end position="461"/>
    </location>
</feature>
<organism evidence="14 15">
    <name type="scientific">Dacryopinax primogenitus (strain DJM 731)</name>
    <name type="common">Brown rot fungus</name>
    <dbReference type="NCBI Taxonomy" id="1858805"/>
    <lineage>
        <taxon>Eukaryota</taxon>
        <taxon>Fungi</taxon>
        <taxon>Dikarya</taxon>
        <taxon>Basidiomycota</taxon>
        <taxon>Agaricomycotina</taxon>
        <taxon>Dacrymycetes</taxon>
        <taxon>Dacrymycetales</taxon>
        <taxon>Dacrymycetaceae</taxon>
        <taxon>Dacryopinax</taxon>
    </lineage>
</organism>
<evidence type="ECO:0000256" key="10">
    <source>
        <dbReference type="ARBA" id="ARBA00023204"/>
    </source>
</evidence>
<dbReference type="Pfam" id="PF00817">
    <property type="entry name" value="IMS"/>
    <property type="match status" value="1"/>
</dbReference>
<evidence type="ECO:0000256" key="11">
    <source>
        <dbReference type="ARBA" id="ARBA00049244"/>
    </source>
</evidence>
<accession>M5G259</accession>
<dbReference type="Proteomes" id="UP000030653">
    <property type="component" value="Unassembled WGS sequence"/>
</dbReference>
<dbReference type="STRING" id="1858805.M5G259"/>
<dbReference type="FunFam" id="3.30.1490.100:FF:000004">
    <property type="entry name" value="DNA polymerase IV"/>
    <property type="match status" value="1"/>
</dbReference>
<evidence type="ECO:0000259" key="13">
    <source>
        <dbReference type="PROSITE" id="PS50173"/>
    </source>
</evidence>
<dbReference type="PROSITE" id="PS50173">
    <property type="entry name" value="UMUC"/>
    <property type="match status" value="1"/>
</dbReference>
<dbReference type="SUPFAM" id="SSF100879">
    <property type="entry name" value="Lesion bypass DNA polymerase (Y-family), little finger domain"/>
    <property type="match status" value="1"/>
</dbReference>
<dbReference type="SUPFAM" id="SSF56672">
    <property type="entry name" value="DNA/RNA polymerases"/>
    <property type="match status" value="1"/>
</dbReference>
<evidence type="ECO:0000256" key="4">
    <source>
        <dbReference type="ARBA" id="ARBA00022695"/>
    </source>
</evidence>
<gene>
    <name evidence="14" type="ORF">DACRYDRAFT_87519</name>
</gene>
<dbReference type="CDD" id="cd03586">
    <property type="entry name" value="PolY_Pol_IV_kappa"/>
    <property type="match status" value="1"/>
</dbReference>
<dbReference type="InterPro" id="IPR043502">
    <property type="entry name" value="DNA/RNA_pol_sf"/>
</dbReference>
<feature type="domain" description="UmuC" evidence="13">
    <location>
        <begin position="101"/>
        <end position="269"/>
    </location>
</feature>
<keyword evidence="7" id="KW-0227">DNA damage</keyword>
<dbReference type="RefSeq" id="XP_040631175.1">
    <property type="nucleotide sequence ID" value="XM_040776814.1"/>
</dbReference>
<keyword evidence="5" id="KW-0235">DNA replication</keyword>
<dbReference type="HOGENOM" id="CLU_012348_11_2_1"/>
<keyword evidence="15" id="KW-1185">Reference proteome</keyword>
<dbReference type="Gene3D" id="3.30.70.270">
    <property type="match status" value="1"/>
</dbReference>
<dbReference type="GO" id="GO:0003887">
    <property type="term" value="F:DNA-directed DNA polymerase activity"/>
    <property type="evidence" value="ECO:0007669"/>
    <property type="project" value="UniProtKB-KW"/>
</dbReference>
<dbReference type="FunFam" id="1.10.150.810:FF:000003">
    <property type="entry name" value="DNA polymerase kappa subunit"/>
    <property type="match status" value="1"/>
</dbReference>
<evidence type="ECO:0000256" key="2">
    <source>
        <dbReference type="ARBA" id="ARBA00016178"/>
    </source>
</evidence>
<dbReference type="InterPro" id="IPR017961">
    <property type="entry name" value="DNA_pol_Y-fam_little_finger"/>
</dbReference>
<keyword evidence="4" id="KW-0548">Nucleotidyltransferase</keyword>
<dbReference type="GO" id="GO:0070987">
    <property type="term" value="P:error-free translesion synthesis"/>
    <property type="evidence" value="ECO:0007669"/>
    <property type="project" value="UniProtKB-ARBA"/>
</dbReference>
<evidence type="ECO:0000256" key="1">
    <source>
        <dbReference type="ARBA" id="ARBA00012417"/>
    </source>
</evidence>
<dbReference type="GO" id="GO:0003684">
    <property type="term" value="F:damaged DNA binding"/>
    <property type="evidence" value="ECO:0007669"/>
    <property type="project" value="InterPro"/>
</dbReference>
<feature type="region of interest" description="Disordered" evidence="12">
    <location>
        <begin position="477"/>
        <end position="506"/>
    </location>
</feature>
<keyword evidence="3" id="KW-0808">Transferase</keyword>
<evidence type="ECO:0000256" key="7">
    <source>
        <dbReference type="ARBA" id="ARBA00022763"/>
    </source>
</evidence>
<dbReference type="GO" id="GO:0005634">
    <property type="term" value="C:nucleus"/>
    <property type="evidence" value="ECO:0007669"/>
    <property type="project" value="TreeGrafter"/>
</dbReference>
<dbReference type="EC" id="2.7.7.7" evidence="1"/>
<evidence type="ECO:0000313" key="15">
    <source>
        <dbReference type="Proteomes" id="UP000030653"/>
    </source>
</evidence>
<sequence>MAPSKPPEADSLVKRLAGPSTNKAGLAQDQSEINRIIAEASKGSKFYENEKRKDEELTARINRLLEKRDSVIKGVDLARLEKAADQILIDMEARRDLTQIIVHVDADAFYASVEVMDNPDLKGKGFGVGGGVLTTASYEARKCGVRSAMPMHIAKKLYPELIIVPCRFSRYSEVSKSLMSILRRYDPTMNPAGFDEAYLNITQYCSEHELGAEECVQVIRDEVHKETGLTISAGIAPNKPSGQFMLPFDRKGIVAFMKDLSVRKVPGIGRVNERILEAIGVKTCGDIYTQRAVITLLDHELGLHGLLHAHLGIGSNVVEPHIREERKSVGVERTFRAVGDSSKLMEILENIAESLEEDCEQTGWAGKTLTLKYKLHTYEVFTRARSLNRYIRSKEDIFSIGSELLRKELPLTVRLLGLRLTHLKDLRDKGDRGIKRFFKDIGDQPPSKRNRLNDEDAPSGTLMEDDVEEIPMDQAVVSANGTPNPSPSREGQRFSPNVKDPPEGQQLEGRERLICPVCSTSLLTDNDGLNAHMDYCLSRGTIAELATLGSQGDGPITPNKKVPCGPAKSRPAPNPFLLSKRK</sequence>
<dbReference type="Pfam" id="PF11799">
    <property type="entry name" value="IMS_C"/>
    <property type="match status" value="1"/>
</dbReference>
<feature type="region of interest" description="Disordered" evidence="12">
    <location>
        <begin position="550"/>
        <end position="582"/>
    </location>
</feature>
<dbReference type="GeneID" id="63691876"/>
<dbReference type="PANTHER" id="PTHR11076:SF33">
    <property type="entry name" value="DNA POLYMERASE KAPPA"/>
    <property type="match status" value="1"/>
</dbReference>
<reference evidence="14 15" key="1">
    <citation type="journal article" date="2012" name="Science">
        <title>The Paleozoic origin of enzymatic lignin decomposition reconstructed from 31 fungal genomes.</title>
        <authorList>
            <person name="Floudas D."/>
            <person name="Binder M."/>
            <person name="Riley R."/>
            <person name="Barry K."/>
            <person name="Blanchette R.A."/>
            <person name="Henrissat B."/>
            <person name="Martinez A.T."/>
            <person name="Otillar R."/>
            <person name="Spatafora J.W."/>
            <person name="Yadav J.S."/>
            <person name="Aerts A."/>
            <person name="Benoit I."/>
            <person name="Boyd A."/>
            <person name="Carlson A."/>
            <person name="Copeland A."/>
            <person name="Coutinho P.M."/>
            <person name="de Vries R.P."/>
            <person name="Ferreira P."/>
            <person name="Findley K."/>
            <person name="Foster B."/>
            <person name="Gaskell J."/>
            <person name="Glotzer D."/>
            <person name="Gorecki P."/>
            <person name="Heitman J."/>
            <person name="Hesse C."/>
            <person name="Hori C."/>
            <person name="Igarashi K."/>
            <person name="Jurgens J.A."/>
            <person name="Kallen N."/>
            <person name="Kersten P."/>
            <person name="Kohler A."/>
            <person name="Kuees U."/>
            <person name="Kumar T.K.A."/>
            <person name="Kuo A."/>
            <person name="LaButti K."/>
            <person name="Larrondo L.F."/>
            <person name="Lindquist E."/>
            <person name="Ling A."/>
            <person name="Lombard V."/>
            <person name="Lucas S."/>
            <person name="Lundell T."/>
            <person name="Martin R."/>
            <person name="McLaughlin D.J."/>
            <person name="Morgenstern I."/>
            <person name="Morin E."/>
            <person name="Murat C."/>
            <person name="Nagy L.G."/>
            <person name="Nolan M."/>
            <person name="Ohm R.A."/>
            <person name="Patyshakuliyeva A."/>
            <person name="Rokas A."/>
            <person name="Ruiz-Duenas F.J."/>
            <person name="Sabat G."/>
            <person name="Salamov A."/>
            <person name="Samejima M."/>
            <person name="Schmutz J."/>
            <person name="Slot J.C."/>
            <person name="St John F."/>
            <person name="Stenlid J."/>
            <person name="Sun H."/>
            <person name="Sun S."/>
            <person name="Syed K."/>
            <person name="Tsang A."/>
            <person name="Wiebenga A."/>
            <person name="Young D."/>
            <person name="Pisabarro A."/>
            <person name="Eastwood D.C."/>
            <person name="Martin F."/>
            <person name="Cullen D."/>
            <person name="Grigoriev I.V."/>
            <person name="Hibbett D.S."/>
        </authorList>
    </citation>
    <scope>NUCLEOTIDE SEQUENCE [LARGE SCALE GENOMIC DNA]</scope>
    <source>
        <strain evidence="14 15">DJM-731 SS1</strain>
    </source>
</reference>